<name>A0AA38M2H2_9CUCU</name>
<comment type="caution">
    <text evidence="1">The sequence shown here is derived from an EMBL/GenBank/DDBJ whole genome shotgun (WGS) entry which is preliminary data.</text>
</comment>
<gene>
    <name evidence="1" type="ORF">Zmor_027903</name>
</gene>
<dbReference type="Proteomes" id="UP001168821">
    <property type="component" value="Unassembled WGS sequence"/>
</dbReference>
<keyword evidence="2" id="KW-1185">Reference proteome</keyword>
<dbReference type="AlphaFoldDB" id="A0AA38M2H2"/>
<protein>
    <submittedName>
        <fullName evidence="1">Uncharacterized protein</fullName>
    </submittedName>
</protein>
<sequence>MLGIFISHERETPRRGVAMDSRKTSIAKHRERNIGLNGGHLWERDYSLIKSSPVSVEKIQTSCAGILLYIIADS</sequence>
<organism evidence="1 2">
    <name type="scientific">Zophobas morio</name>
    <dbReference type="NCBI Taxonomy" id="2755281"/>
    <lineage>
        <taxon>Eukaryota</taxon>
        <taxon>Metazoa</taxon>
        <taxon>Ecdysozoa</taxon>
        <taxon>Arthropoda</taxon>
        <taxon>Hexapoda</taxon>
        <taxon>Insecta</taxon>
        <taxon>Pterygota</taxon>
        <taxon>Neoptera</taxon>
        <taxon>Endopterygota</taxon>
        <taxon>Coleoptera</taxon>
        <taxon>Polyphaga</taxon>
        <taxon>Cucujiformia</taxon>
        <taxon>Tenebrionidae</taxon>
        <taxon>Zophobas</taxon>
    </lineage>
</organism>
<accession>A0AA38M2H2</accession>
<dbReference type="EMBL" id="JALNTZ010000009">
    <property type="protein sequence ID" value="KAJ3641393.1"/>
    <property type="molecule type" value="Genomic_DNA"/>
</dbReference>
<proteinExistence type="predicted"/>
<evidence type="ECO:0000313" key="1">
    <source>
        <dbReference type="EMBL" id="KAJ3641393.1"/>
    </source>
</evidence>
<evidence type="ECO:0000313" key="2">
    <source>
        <dbReference type="Proteomes" id="UP001168821"/>
    </source>
</evidence>
<reference evidence="1" key="1">
    <citation type="journal article" date="2023" name="G3 (Bethesda)">
        <title>Whole genome assemblies of Zophobas morio and Tenebrio molitor.</title>
        <authorList>
            <person name="Kaur S."/>
            <person name="Stinson S.A."/>
            <person name="diCenzo G.C."/>
        </authorList>
    </citation>
    <scope>NUCLEOTIDE SEQUENCE</scope>
    <source>
        <strain evidence="1">QUZm001</strain>
    </source>
</reference>